<evidence type="ECO:0000313" key="4">
    <source>
        <dbReference type="EMBL" id="NMP33061.1"/>
    </source>
</evidence>
<proteinExistence type="predicted"/>
<dbReference type="SUPFAM" id="SSF52540">
    <property type="entry name" value="P-loop containing nucleoside triphosphate hydrolases"/>
    <property type="match status" value="1"/>
</dbReference>
<dbReference type="Gene3D" id="3.40.50.300">
    <property type="entry name" value="P-loop containing nucleotide triphosphate hydrolases"/>
    <property type="match status" value="1"/>
</dbReference>
<reference evidence="4 5" key="1">
    <citation type="submission" date="2020-04" db="EMBL/GenBank/DDBJ databases">
        <title>Thalassotalea sp. M1531, isolated from the surface of marine red alga.</title>
        <authorList>
            <person name="Pang L."/>
            <person name="Lu D.-C."/>
        </authorList>
    </citation>
    <scope>NUCLEOTIDE SEQUENCE [LARGE SCALE GENOMIC DNA]</scope>
    <source>
        <strain evidence="4 5">M1531</strain>
    </source>
</reference>
<name>A0A7Y0LG84_9GAMM</name>
<dbReference type="PANTHER" id="PTHR10605:SF56">
    <property type="entry name" value="BIFUNCTIONAL HEPARAN SULFATE N-DEACETYLASE_N-SULFOTRANSFERASE"/>
    <property type="match status" value="1"/>
</dbReference>
<comment type="caution">
    <text evidence="4">The sequence shown here is derived from an EMBL/GenBank/DDBJ whole genome shotgun (WGS) entry which is preliminary data.</text>
</comment>
<keyword evidence="5" id="KW-1185">Reference proteome</keyword>
<feature type="domain" description="Sulfotransferase" evidence="3">
    <location>
        <begin position="8"/>
        <end position="202"/>
    </location>
</feature>
<dbReference type="EMBL" id="JABBXH010000006">
    <property type="protein sequence ID" value="NMP33061.1"/>
    <property type="molecule type" value="Genomic_DNA"/>
</dbReference>
<keyword evidence="2" id="KW-0325">Glycoprotein</keyword>
<dbReference type="InterPro" id="IPR037359">
    <property type="entry name" value="NST/OST"/>
</dbReference>
<dbReference type="InterPro" id="IPR000863">
    <property type="entry name" value="Sulfotransferase_dom"/>
</dbReference>
<dbReference type="GO" id="GO:0008146">
    <property type="term" value="F:sulfotransferase activity"/>
    <property type="evidence" value="ECO:0007669"/>
    <property type="project" value="InterPro"/>
</dbReference>
<evidence type="ECO:0000256" key="2">
    <source>
        <dbReference type="ARBA" id="ARBA00023180"/>
    </source>
</evidence>
<accession>A0A7Y0LG84</accession>
<dbReference type="RefSeq" id="WP_169076383.1">
    <property type="nucleotide sequence ID" value="NZ_JABBXH010000006.1"/>
</dbReference>
<dbReference type="PANTHER" id="PTHR10605">
    <property type="entry name" value="HEPARAN SULFATE SULFOTRANSFERASE"/>
    <property type="match status" value="1"/>
</dbReference>
<evidence type="ECO:0000256" key="1">
    <source>
        <dbReference type="ARBA" id="ARBA00022679"/>
    </source>
</evidence>
<keyword evidence="1 4" id="KW-0808">Transferase</keyword>
<dbReference type="Proteomes" id="UP000568664">
    <property type="component" value="Unassembled WGS sequence"/>
</dbReference>
<dbReference type="InterPro" id="IPR027417">
    <property type="entry name" value="P-loop_NTPase"/>
</dbReference>
<dbReference type="AlphaFoldDB" id="A0A7Y0LG84"/>
<organism evidence="4 5">
    <name type="scientific">Thalassotalea algicola</name>
    <dbReference type="NCBI Taxonomy" id="2716224"/>
    <lineage>
        <taxon>Bacteria</taxon>
        <taxon>Pseudomonadati</taxon>
        <taxon>Pseudomonadota</taxon>
        <taxon>Gammaproteobacteria</taxon>
        <taxon>Alteromonadales</taxon>
        <taxon>Colwelliaceae</taxon>
        <taxon>Thalassotalea</taxon>
    </lineage>
</organism>
<gene>
    <name evidence="4" type="ORF">HII17_16000</name>
</gene>
<sequence length="295" mass="34042">MADLKGFPPKTFIIGAQKAGTTQLSALLSQHDEICLSEPKEPDFFTRNYDKGFDWYKSLFNNPDKCLIDASTSYTSRPLPELYEKDQAESNNPLVGVPERIFKASPDAKLIYIVRNPVKRVYSGYWHQVTAGYEQRPLIQAIEESSYYKRFSKYAEQLQHYLEYFPKENVLVVEFEELIEEPKKVVNQCLSFMGIPEKENIELGLHKNKSFQLTGVLGFINQRLFRVKPVLKTIRKLMPDVLVGYLGDKVTAKVPKITEDEHQFIAQYFEDEISRVRALSNKGDMLKEPLDKGQN</sequence>
<protein>
    <submittedName>
        <fullName evidence="4">Sulfotransferase domain-containing protein</fullName>
    </submittedName>
</protein>
<dbReference type="Pfam" id="PF00685">
    <property type="entry name" value="Sulfotransfer_1"/>
    <property type="match status" value="1"/>
</dbReference>
<evidence type="ECO:0000259" key="3">
    <source>
        <dbReference type="Pfam" id="PF00685"/>
    </source>
</evidence>
<evidence type="ECO:0000313" key="5">
    <source>
        <dbReference type="Proteomes" id="UP000568664"/>
    </source>
</evidence>